<proteinExistence type="predicted"/>
<evidence type="ECO:0000313" key="2">
    <source>
        <dbReference type="Proteomes" id="UP000017148"/>
    </source>
</evidence>
<comment type="caution">
    <text evidence="1">The sequence shown here is derived from an EMBL/GenBank/DDBJ whole genome shotgun (WGS) entry which is preliminary data.</text>
</comment>
<dbReference type="SUPFAM" id="SSF46785">
    <property type="entry name" value="Winged helix' DNA-binding domain"/>
    <property type="match status" value="1"/>
</dbReference>
<name>U7D7K1_9BACT</name>
<dbReference type="PROSITE" id="PS51197">
    <property type="entry name" value="HTH_RRF2_2"/>
    <property type="match status" value="1"/>
</dbReference>
<dbReference type="InterPro" id="IPR000944">
    <property type="entry name" value="Tscrpt_reg_Rrf2"/>
</dbReference>
<dbReference type="InterPro" id="IPR036390">
    <property type="entry name" value="WH_DNA-bd_sf"/>
</dbReference>
<keyword evidence="2" id="KW-1185">Reference proteome</keyword>
<evidence type="ECO:0000313" key="1">
    <source>
        <dbReference type="EMBL" id="ERP31077.1"/>
    </source>
</evidence>
<dbReference type="PROSITE" id="PS01332">
    <property type="entry name" value="HTH_RRF2_1"/>
    <property type="match status" value="1"/>
</dbReference>
<dbReference type="GO" id="GO:0005829">
    <property type="term" value="C:cytosol"/>
    <property type="evidence" value="ECO:0007669"/>
    <property type="project" value="TreeGrafter"/>
</dbReference>
<dbReference type="Gene3D" id="1.10.10.10">
    <property type="entry name" value="Winged helix-like DNA-binding domain superfamily/Winged helix DNA-binding domain"/>
    <property type="match status" value="1"/>
</dbReference>
<organism evidence="1 2">
    <name type="scientific">Chitinivibrio alkaliphilus ACht1</name>
    <dbReference type="NCBI Taxonomy" id="1313304"/>
    <lineage>
        <taxon>Bacteria</taxon>
        <taxon>Pseudomonadati</taxon>
        <taxon>Fibrobacterota</taxon>
        <taxon>Chitinivibrionia</taxon>
        <taxon>Chitinivibrionales</taxon>
        <taxon>Chitinivibrionaceae</taxon>
        <taxon>Chitinivibrio</taxon>
    </lineage>
</organism>
<reference evidence="1 2" key="1">
    <citation type="journal article" date="2013" name="Environ. Microbiol.">
        <title>Genome analysis of Chitinivibrio alkaliphilus gen. nov., sp. nov., a novel extremely haloalkaliphilic anaerobic chitinolytic bacterium from the candidate phylum Termite Group 3.</title>
        <authorList>
            <person name="Sorokin D.Y."/>
            <person name="Gumerov V.M."/>
            <person name="Rakitin A.L."/>
            <person name="Beletsky A.V."/>
            <person name="Damste J.S."/>
            <person name="Muyzer G."/>
            <person name="Mardanov A.V."/>
            <person name="Ravin N.V."/>
        </authorList>
    </citation>
    <scope>NUCLEOTIDE SEQUENCE [LARGE SCALE GENOMIC DNA]</scope>
    <source>
        <strain evidence="1 2">ACht1</strain>
    </source>
</reference>
<sequence length="147" mass="16290">MRLSTKTRYSLRILIQLATVGPNSPALKGKVMAQEQEISEPYLEQIMIPLKSSGLVSTIRGCNGGYVLNADPEKITVLDIIELFDGPVQFSSCKEENDGSPCRRIANCPSTAVWAHLSKVLREEAQKITVKELADKCTTSEFQEYVI</sequence>
<accession>U7D7K1</accession>
<dbReference type="PANTHER" id="PTHR33221:SF15">
    <property type="entry name" value="HTH-TYPE TRANSCRIPTIONAL REGULATOR YWGB-RELATED"/>
    <property type="match status" value="1"/>
</dbReference>
<dbReference type="GO" id="GO:0003700">
    <property type="term" value="F:DNA-binding transcription factor activity"/>
    <property type="evidence" value="ECO:0007669"/>
    <property type="project" value="TreeGrafter"/>
</dbReference>
<dbReference type="InterPro" id="IPR036388">
    <property type="entry name" value="WH-like_DNA-bd_sf"/>
</dbReference>
<dbReference type="STRING" id="1313304.CALK_2035"/>
<dbReference type="eggNOG" id="COG1959">
    <property type="taxonomic scope" value="Bacteria"/>
</dbReference>
<dbReference type="OrthoDB" id="9808360at2"/>
<dbReference type="NCBIfam" id="TIGR00738">
    <property type="entry name" value="rrf2_super"/>
    <property type="match status" value="1"/>
</dbReference>
<dbReference type="PANTHER" id="PTHR33221">
    <property type="entry name" value="WINGED HELIX-TURN-HELIX TRANSCRIPTIONAL REGULATOR, RRF2 FAMILY"/>
    <property type="match status" value="1"/>
</dbReference>
<dbReference type="InterPro" id="IPR030489">
    <property type="entry name" value="TR_Rrf2-type_CS"/>
</dbReference>
<dbReference type="RefSeq" id="WP_022637452.1">
    <property type="nucleotide sequence ID" value="NZ_ASJR01000020.1"/>
</dbReference>
<gene>
    <name evidence="1" type="ORF">CALK_2035</name>
</gene>
<dbReference type="EMBL" id="ASJR01000020">
    <property type="protein sequence ID" value="ERP31077.1"/>
    <property type="molecule type" value="Genomic_DNA"/>
</dbReference>
<dbReference type="Pfam" id="PF02082">
    <property type="entry name" value="Rrf2"/>
    <property type="match status" value="1"/>
</dbReference>
<dbReference type="Proteomes" id="UP000017148">
    <property type="component" value="Unassembled WGS sequence"/>
</dbReference>
<dbReference type="AlphaFoldDB" id="U7D7K1"/>
<protein>
    <submittedName>
        <fullName evidence="1">Transcriptional regulator, BadM/Rrf2 family</fullName>
    </submittedName>
</protein>